<evidence type="ECO:0000313" key="9">
    <source>
        <dbReference type="EMBL" id="GAA2103252.1"/>
    </source>
</evidence>
<dbReference type="PANTHER" id="PTHR13767:SF2">
    <property type="entry name" value="PSEUDOURIDYLATE SYNTHASE TRUB1"/>
    <property type="match status" value="1"/>
</dbReference>
<evidence type="ECO:0000259" key="6">
    <source>
        <dbReference type="Pfam" id="PF01509"/>
    </source>
</evidence>
<keyword evidence="3 5" id="KW-0819">tRNA processing</keyword>
<dbReference type="Gene3D" id="2.30.130.10">
    <property type="entry name" value="PUA domain"/>
    <property type="match status" value="1"/>
</dbReference>
<dbReference type="HAMAP" id="MF_01080">
    <property type="entry name" value="TruB_bact"/>
    <property type="match status" value="1"/>
</dbReference>
<evidence type="ECO:0000313" key="10">
    <source>
        <dbReference type="Proteomes" id="UP001500984"/>
    </source>
</evidence>
<comment type="caution">
    <text evidence="9">The sequence shown here is derived from an EMBL/GenBank/DDBJ whole genome shotgun (WGS) entry which is preliminary data.</text>
</comment>
<feature type="domain" description="Pseudouridine synthase II N-terminal" evidence="6">
    <location>
        <begin position="31"/>
        <end position="196"/>
    </location>
</feature>
<dbReference type="InterPro" id="IPR015225">
    <property type="entry name" value="tRNA_psdUridine_synth_fam2_C"/>
</dbReference>
<evidence type="ECO:0000259" key="7">
    <source>
        <dbReference type="Pfam" id="PF09142"/>
    </source>
</evidence>
<dbReference type="EC" id="5.4.99.25" evidence="5"/>
<evidence type="ECO:0000256" key="3">
    <source>
        <dbReference type="ARBA" id="ARBA00022694"/>
    </source>
</evidence>
<keyword evidence="10" id="KW-1185">Reference proteome</keyword>
<dbReference type="Pfam" id="PF16198">
    <property type="entry name" value="TruB_C_2"/>
    <property type="match status" value="1"/>
</dbReference>
<name>A0ABN2X228_9MICO</name>
<dbReference type="InterPro" id="IPR032819">
    <property type="entry name" value="TruB_C"/>
</dbReference>
<dbReference type="EMBL" id="BAAAPZ010000017">
    <property type="protein sequence ID" value="GAA2103252.1"/>
    <property type="molecule type" value="Genomic_DNA"/>
</dbReference>
<accession>A0ABN2X228</accession>
<gene>
    <name evidence="5 9" type="primary">truB</name>
    <name evidence="9" type="ORF">GCM10009823_27040</name>
</gene>
<dbReference type="InterPro" id="IPR020103">
    <property type="entry name" value="PsdUridine_synth_cat_dom_sf"/>
</dbReference>
<dbReference type="InterPro" id="IPR002501">
    <property type="entry name" value="PsdUridine_synth_N"/>
</dbReference>
<comment type="function">
    <text evidence="5">Responsible for synthesis of pseudouridine from uracil-55 in the psi GC loop of transfer RNAs.</text>
</comment>
<sequence>MTHGSPGGPSGFLVLDKPAGWSSHRVVSRVRKWLSTRKVGHAGTLDPMATGVLVVGVGPATRLLTFAVGETKTYTATVRLGASTPTDDADSAPDRFAAPGALAQIAEDSLERALEPLRGDISQIPSAVSAIKVDGRRAYARVRAGEEVELRPRPVTVSRFETTSPLRPAEAGDAAGGRHPVLDVDVVVDCSSGTYIRALARDLGSALGVGGHLTALRRTRVGSFSLAEAQEVPDFPDPDAEVPPAEPAAALLDPASAAARLLPVLSVTSEDAARLRQGKFLEAAPAGAGGLLAAVSGGSLVAVLEPRGEALKPRLVFPA</sequence>
<keyword evidence="4 5" id="KW-0413">Isomerase</keyword>
<comment type="similarity">
    <text evidence="2 5">Belongs to the pseudouridine synthase TruB family. Type 1 subfamily.</text>
</comment>
<evidence type="ECO:0000256" key="4">
    <source>
        <dbReference type="ARBA" id="ARBA00023235"/>
    </source>
</evidence>
<feature type="domain" description="tRNA pseudouridine synthase II TruB subfamily 2 C-terminal" evidence="7">
    <location>
        <begin position="263"/>
        <end position="318"/>
    </location>
</feature>
<dbReference type="Pfam" id="PF01509">
    <property type="entry name" value="TruB_N"/>
    <property type="match status" value="1"/>
</dbReference>
<dbReference type="NCBIfam" id="TIGR00431">
    <property type="entry name" value="TruB"/>
    <property type="match status" value="1"/>
</dbReference>
<reference evidence="9 10" key="1">
    <citation type="journal article" date="2019" name="Int. J. Syst. Evol. Microbiol.">
        <title>The Global Catalogue of Microorganisms (GCM) 10K type strain sequencing project: providing services to taxonomists for standard genome sequencing and annotation.</title>
        <authorList>
            <consortium name="The Broad Institute Genomics Platform"/>
            <consortium name="The Broad Institute Genome Sequencing Center for Infectious Disease"/>
            <person name="Wu L."/>
            <person name="Ma J."/>
        </authorList>
    </citation>
    <scope>NUCLEOTIDE SEQUENCE [LARGE SCALE GENOMIC DNA]</scope>
    <source>
        <strain evidence="9 10">JCM 15900</strain>
    </source>
</reference>
<dbReference type="InterPro" id="IPR036974">
    <property type="entry name" value="PUA_sf"/>
</dbReference>
<evidence type="ECO:0000256" key="5">
    <source>
        <dbReference type="HAMAP-Rule" id="MF_01080"/>
    </source>
</evidence>
<dbReference type="SUPFAM" id="SSF55120">
    <property type="entry name" value="Pseudouridine synthase"/>
    <property type="match status" value="1"/>
</dbReference>
<protein>
    <recommendedName>
        <fullName evidence="5">tRNA pseudouridine synthase B</fullName>
        <ecNumber evidence="5">5.4.99.25</ecNumber>
    </recommendedName>
    <alternativeName>
        <fullName evidence="5">tRNA pseudouridine(55) synthase</fullName>
        <shortName evidence="5">Psi55 synthase</shortName>
    </alternativeName>
    <alternativeName>
        <fullName evidence="5">tRNA pseudouridylate synthase</fullName>
    </alternativeName>
    <alternativeName>
        <fullName evidence="5">tRNA-uridine isomerase</fullName>
    </alternativeName>
</protein>
<evidence type="ECO:0000259" key="8">
    <source>
        <dbReference type="Pfam" id="PF16198"/>
    </source>
</evidence>
<dbReference type="Gene3D" id="3.30.2350.10">
    <property type="entry name" value="Pseudouridine synthase"/>
    <property type="match status" value="1"/>
</dbReference>
<comment type="catalytic activity">
    <reaction evidence="1 5">
        <text>uridine(55) in tRNA = pseudouridine(55) in tRNA</text>
        <dbReference type="Rhea" id="RHEA:42532"/>
        <dbReference type="Rhea" id="RHEA-COMP:10101"/>
        <dbReference type="Rhea" id="RHEA-COMP:10102"/>
        <dbReference type="ChEBI" id="CHEBI:65314"/>
        <dbReference type="ChEBI" id="CHEBI:65315"/>
        <dbReference type="EC" id="5.4.99.25"/>
    </reaction>
</comment>
<evidence type="ECO:0000256" key="2">
    <source>
        <dbReference type="ARBA" id="ARBA00005642"/>
    </source>
</evidence>
<dbReference type="InterPro" id="IPR014780">
    <property type="entry name" value="tRNA_psdUridine_synth_TruB"/>
</dbReference>
<feature type="active site" description="Nucleophile" evidence="5">
    <location>
        <position position="46"/>
    </location>
</feature>
<organism evidence="9 10">
    <name type="scientific">Brevibacterium salitolerans</name>
    <dbReference type="NCBI Taxonomy" id="1403566"/>
    <lineage>
        <taxon>Bacteria</taxon>
        <taxon>Bacillati</taxon>
        <taxon>Actinomycetota</taxon>
        <taxon>Actinomycetes</taxon>
        <taxon>Micrococcales</taxon>
        <taxon>Brevibacteriaceae</taxon>
        <taxon>Brevibacterium</taxon>
    </lineage>
</organism>
<evidence type="ECO:0000256" key="1">
    <source>
        <dbReference type="ARBA" id="ARBA00000385"/>
    </source>
</evidence>
<dbReference type="RefSeq" id="WP_344337786.1">
    <property type="nucleotide sequence ID" value="NZ_BAAAPZ010000017.1"/>
</dbReference>
<dbReference type="CDD" id="cd02573">
    <property type="entry name" value="PseudoU_synth_EcTruB"/>
    <property type="match status" value="1"/>
</dbReference>
<dbReference type="PANTHER" id="PTHR13767">
    <property type="entry name" value="TRNA-PSEUDOURIDINE SYNTHASE"/>
    <property type="match status" value="1"/>
</dbReference>
<dbReference type="Proteomes" id="UP001500984">
    <property type="component" value="Unassembled WGS sequence"/>
</dbReference>
<dbReference type="Pfam" id="PF09142">
    <property type="entry name" value="TruB_C"/>
    <property type="match status" value="1"/>
</dbReference>
<proteinExistence type="inferred from homology"/>
<feature type="domain" description="tRNA pseudouridylate synthase B C-terminal" evidence="8">
    <location>
        <begin position="197"/>
        <end position="229"/>
    </location>
</feature>